<organism evidence="2 3">
    <name type="scientific">Plasmodium coatneyi</name>
    <dbReference type="NCBI Taxonomy" id="208452"/>
    <lineage>
        <taxon>Eukaryota</taxon>
        <taxon>Sar</taxon>
        <taxon>Alveolata</taxon>
        <taxon>Apicomplexa</taxon>
        <taxon>Aconoidasida</taxon>
        <taxon>Haemosporida</taxon>
        <taxon>Plasmodiidae</taxon>
        <taxon>Plasmodium</taxon>
    </lineage>
</organism>
<keyword evidence="1" id="KW-0472">Membrane</keyword>
<dbReference type="EMBL" id="CP016249">
    <property type="protein sequence ID" value="ANQ09097.1"/>
    <property type="molecule type" value="Genomic_DNA"/>
</dbReference>
<reference evidence="3" key="1">
    <citation type="submission" date="2016-06" db="EMBL/GenBank/DDBJ databases">
        <title>First high quality genome sequence of Plasmodium coatneyi using continuous long reads from single molecule, real-time sequencing.</title>
        <authorList>
            <person name="Chien J.-T."/>
            <person name="Pakala S.B."/>
            <person name="Geraldo J.A."/>
            <person name="Lapp S.A."/>
            <person name="Barnwell J.W."/>
            <person name="Kissinger J.C."/>
            <person name="Galinski M.R."/>
            <person name="Humphrey J.C."/>
        </authorList>
    </citation>
    <scope>NUCLEOTIDE SEQUENCE [LARGE SCALE GENOMIC DNA]</scope>
    <source>
        <strain evidence="3">Hackeri</strain>
    </source>
</reference>
<dbReference type="KEGG" id="pcot:PCOAH_00032960"/>
<dbReference type="RefSeq" id="XP_019915792.1">
    <property type="nucleotide sequence ID" value="XM_020060091.1"/>
</dbReference>
<sequence length="179" mass="21630">MNATRILLSSQKVLKRNVEFKEIFTPRWFLESPNYSRMPLWRRFFEGQYTNGSFLFFGNAWTSMFAFAFMLWFSRIFDPPPLERVDKYWLNSPKFRILSAFYNEGKRPGVKISLMTYEARYFYRGIDHPFTINEIKDLWFKLRENYIIESIPAIQYPHVFRQYNNVSTPADLHNNSQQS</sequence>
<dbReference type="GeneID" id="30910027"/>
<dbReference type="Proteomes" id="UP000092716">
    <property type="component" value="Chromosome 11"/>
</dbReference>
<keyword evidence="1" id="KW-0812">Transmembrane</keyword>
<dbReference type="AlphaFoldDB" id="A0A1B1E2F4"/>
<keyword evidence="1" id="KW-1133">Transmembrane helix</keyword>
<name>A0A1B1E2F4_9APIC</name>
<evidence type="ECO:0000313" key="2">
    <source>
        <dbReference type="EMBL" id="ANQ09097.1"/>
    </source>
</evidence>
<protein>
    <submittedName>
        <fullName evidence="2">Uncharacterized protein</fullName>
    </submittedName>
</protein>
<keyword evidence="3" id="KW-1185">Reference proteome</keyword>
<proteinExistence type="predicted"/>
<dbReference type="VEuPathDB" id="PlasmoDB:PCOAH_00032960"/>
<feature type="transmembrane region" description="Helical" evidence="1">
    <location>
        <begin position="54"/>
        <end position="74"/>
    </location>
</feature>
<dbReference type="OrthoDB" id="417626at2759"/>
<evidence type="ECO:0000256" key="1">
    <source>
        <dbReference type="SAM" id="Phobius"/>
    </source>
</evidence>
<evidence type="ECO:0000313" key="3">
    <source>
        <dbReference type="Proteomes" id="UP000092716"/>
    </source>
</evidence>
<accession>A0A1B1E2F4</accession>
<gene>
    <name evidence="2" type="ORF">PCOAH_00032960</name>
</gene>